<dbReference type="SUPFAM" id="SSF55874">
    <property type="entry name" value="ATPase domain of HSP90 chaperone/DNA topoisomerase II/histidine kinase"/>
    <property type="match status" value="1"/>
</dbReference>
<dbReference type="EMBL" id="AQFT01000149">
    <property type="protein sequence ID" value="EMZ20176.1"/>
    <property type="molecule type" value="Genomic_DNA"/>
</dbReference>
<feature type="transmembrane region" description="Helical" evidence="1">
    <location>
        <begin position="190"/>
        <end position="211"/>
    </location>
</feature>
<dbReference type="HOGENOM" id="CLU_020211_14_3_9"/>
<dbReference type="InterPro" id="IPR032834">
    <property type="entry name" value="NatK-like_C"/>
</dbReference>
<dbReference type="AlphaFoldDB" id="N1ZW94"/>
<keyword evidence="1" id="KW-1133">Transmembrane helix</keyword>
<sequence length="424" mass="48470">MLGGSFWVAMLRNGLSAFLLMTVFLLLDRPKLPMKKTILYYVVYGASLNFFYSLWYMVSIRSFVKLSGLSALLLVGVFCFAMSGEGIYLSLYKMALAFYFLAICVVLGIDISRLWFDGNRWVDLLIRVIIIVIVILFVTKKFRKSFLYNLDFLREEMDRFSVVTMLISIMAASIIIYWPNGHPLSIGNVVRLLANLIMAGIVQYTVFHLYIHLGKEHIYQEENRILAMNEQLLRFQRALADEAEERAARIRHDVRHHCLLIQDYVKKGEMDQLLYYLNQYIEDVECAGVKRICENRTIDSILSVYARQAEMNGTKVEMDVVVAEHSPVRDIDLVAILANVFENAIHGAGQSGVADAKIKMSIRQKGHKLVIQCRNTICPGQRFDGEAGIGMASIRKTAQRYDGETDFSVEDGMFVTRILLNIEY</sequence>
<dbReference type="OrthoDB" id="9773869at2"/>
<dbReference type="PATRIC" id="fig|1235802.3.peg.5451"/>
<keyword evidence="1" id="KW-0472">Membrane</keyword>
<keyword evidence="1" id="KW-0812">Transmembrane</keyword>
<dbReference type="Gene3D" id="3.30.565.10">
    <property type="entry name" value="Histidine kinase-like ATPase, C-terminal domain"/>
    <property type="match status" value="1"/>
</dbReference>
<dbReference type="STRING" id="1235802.C823_05164"/>
<accession>N1ZW94</accession>
<evidence type="ECO:0000313" key="4">
    <source>
        <dbReference type="Proteomes" id="UP000012589"/>
    </source>
</evidence>
<gene>
    <name evidence="3" type="ORF">C823_05164</name>
</gene>
<feature type="transmembrane region" description="Helical" evidence="1">
    <location>
        <begin position="63"/>
        <end position="84"/>
    </location>
</feature>
<feature type="transmembrane region" description="Helical" evidence="1">
    <location>
        <begin position="6"/>
        <end position="26"/>
    </location>
</feature>
<name>N1ZW94_9FIRM</name>
<proteinExistence type="predicted"/>
<organism evidence="3 4">
    <name type="scientific">Eubacterium plexicaudatum ASF492</name>
    <dbReference type="NCBI Taxonomy" id="1235802"/>
    <lineage>
        <taxon>Bacteria</taxon>
        <taxon>Bacillati</taxon>
        <taxon>Bacillota</taxon>
        <taxon>Clostridia</taxon>
        <taxon>Eubacteriales</taxon>
        <taxon>Eubacteriaceae</taxon>
        <taxon>Eubacterium</taxon>
    </lineage>
</organism>
<protein>
    <recommendedName>
        <fullName evidence="2">Sensor histidine kinase NatK-like C-terminal domain-containing protein</fullName>
    </recommendedName>
</protein>
<evidence type="ECO:0000313" key="3">
    <source>
        <dbReference type="EMBL" id="EMZ20176.1"/>
    </source>
</evidence>
<feature type="transmembrane region" description="Helical" evidence="1">
    <location>
        <begin position="121"/>
        <end position="139"/>
    </location>
</feature>
<dbReference type="eggNOG" id="COG3290">
    <property type="taxonomic scope" value="Bacteria"/>
</dbReference>
<evidence type="ECO:0000259" key="2">
    <source>
        <dbReference type="Pfam" id="PF14501"/>
    </source>
</evidence>
<feature type="domain" description="Sensor histidine kinase NatK-like C-terminal" evidence="2">
    <location>
        <begin position="331"/>
        <end position="420"/>
    </location>
</feature>
<reference evidence="3 4" key="1">
    <citation type="journal article" date="2014" name="Genome Announc.">
        <title>Draft genome sequences of the altered schaedler flora, a defined bacterial community from gnotobiotic mice.</title>
        <authorList>
            <person name="Wannemuehler M.J."/>
            <person name="Overstreet A.M."/>
            <person name="Ward D.V."/>
            <person name="Phillips G.J."/>
        </authorList>
    </citation>
    <scope>NUCLEOTIDE SEQUENCE [LARGE SCALE GENOMIC DNA]</scope>
    <source>
        <strain evidence="3 4">ASF492</strain>
    </source>
</reference>
<dbReference type="Proteomes" id="UP000012589">
    <property type="component" value="Unassembled WGS sequence"/>
</dbReference>
<feature type="transmembrane region" description="Helical" evidence="1">
    <location>
        <begin position="38"/>
        <end position="57"/>
    </location>
</feature>
<feature type="transmembrane region" description="Helical" evidence="1">
    <location>
        <begin position="160"/>
        <end position="178"/>
    </location>
</feature>
<dbReference type="InterPro" id="IPR036890">
    <property type="entry name" value="HATPase_C_sf"/>
</dbReference>
<keyword evidence="4" id="KW-1185">Reference proteome</keyword>
<feature type="transmembrane region" description="Helical" evidence="1">
    <location>
        <begin position="96"/>
        <end position="115"/>
    </location>
</feature>
<dbReference type="Pfam" id="PF14501">
    <property type="entry name" value="HATPase_c_5"/>
    <property type="match status" value="1"/>
</dbReference>
<dbReference type="CDD" id="cd16935">
    <property type="entry name" value="HATPase_AgrC-ComD-like"/>
    <property type="match status" value="1"/>
</dbReference>
<evidence type="ECO:0000256" key="1">
    <source>
        <dbReference type="SAM" id="Phobius"/>
    </source>
</evidence>
<comment type="caution">
    <text evidence="3">The sequence shown here is derived from an EMBL/GenBank/DDBJ whole genome shotgun (WGS) entry which is preliminary data.</text>
</comment>